<dbReference type="GO" id="GO:0051539">
    <property type="term" value="F:4 iron, 4 sulfur cluster binding"/>
    <property type="evidence" value="ECO:0007669"/>
    <property type="project" value="TreeGrafter"/>
</dbReference>
<dbReference type="GO" id="GO:0003994">
    <property type="term" value="F:aconitate hydratase activity"/>
    <property type="evidence" value="ECO:0007669"/>
    <property type="project" value="TreeGrafter"/>
</dbReference>
<gene>
    <name evidence="2" type="ORF">SDC9_123145</name>
</gene>
<dbReference type="InterPro" id="IPR050926">
    <property type="entry name" value="Aconitase/IPM_isomerase"/>
</dbReference>
<protein>
    <recommendedName>
        <fullName evidence="1">Aconitase A/isopropylmalate dehydratase small subunit swivel domain-containing protein</fullName>
    </recommendedName>
</protein>
<organism evidence="2">
    <name type="scientific">bioreactor metagenome</name>
    <dbReference type="NCBI Taxonomy" id="1076179"/>
    <lineage>
        <taxon>unclassified sequences</taxon>
        <taxon>metagenomes</taxon>
        <taxon>ecological metagenomes</taxon>
    </lineage>
</organism>
<feature type="domain" description="Aconitase A/isopropylmalate dehydratase small subunit swivel" evidence="1">
    <location>
        <begin position="7"/>
        <end position="53"/>
    </location>
</feature>
<proteinExistence type="predicted"/>
<sequence>MFANKPGDGSAREQAASSQRVLGGAANICYEYATKRYRSNCINWGILPFTLPAGAAFPYEVGDHVYIPGVRAAVEGKADTLNAVVLKQDGSKEEITLNLPPLTEDEREILLEGCLMNYYAAHAGK</sequence>
<reference evidence="2" key="1">
    <citation type="submission" date="2019-08" db="EMBL/GenBank/DDBJ databases">
        <authorList>
            <person name="Kucharzyk K."/>
            <person name="Murdoch R.W."/>
            <person name="Higgins S."/>
            <person name="Loffler F."/>
        </authorList>
    </citation>
    <scope>NUCLEOTIDE SEQUENCE</scope>
</reference>
<dbReference type="SUPFAM" id="SSF52016">
    <property type="entry name" value="LeuD/IlvD-like"/>
    <property type="match status" value="1"/>
</dbReference>
<name>A0A645CGU7_9ZZZZ</name>
<dbReference type="AlphaFoldDB" id="A0A645CGU7"/>
<dbReference type="PANTHER" id="PTHR43160">
    <property type="entry name" value="ACONITATE HYDRATASE B"/>
    <property type="match status" value="1"/>
</dbReference>
<accession>A0A645CGU7</accession>
<comment type="caution">
    <text evidence="2">The sequence shown here is derived from an EMBL/GenBank/DDBJ whole genome shotgun (WGS) entry which is preliminary data.</text>
</comment>
<dbReference type="Gene3D" id="3.20.19.10">
    <property type="entry name" value="Aconitase, domain 4"/>
    <property type="match status" value="1"/>
</dbReference>
<dbReference type="PANTHER" id="PTHR43160:SF3">
    <property type="entry name" value="ACONITATE HYDRATASE, MITOCHONDRIAL"/>
    <property type="match status" value="1"/>
</dbReference>
<evidence type="ECO:0000313" key="2">
    <source>
        <dbReference type="EMBL" id="MPM76149.1"/>
    </source>
</evidence>
<evidence type="ECO:0000259" key="1">
    <source>
        <dbReference type="Pfam" id="PF00694"/>
    </source>
</evidence>
<dbReference type="GO" id="GO:0006099">
    <property type="term" value="P:tricarboxylic acid cycle"/>
    <property type="evidence" value="ECO:0007669"/>
    <property type="project" value="TreeGrafter"/>
</dbReference>
<dbReference type="Pfam" id="PF00694">
    <property type="entry name" value="Aconitase_C"/>
    <property type="match status" value="1"/>
</dbReference>
<dbReference type="InterPro" id="IPR015928">
    <property type="entry name" value="Aconitase/3IPM_dehydase_swvl"/>
</dbReference>
<dbReference type="GO" id="GO:0005829">
    <property type="term" value="C:cytosol"/>
    <property type="evidence" value="ECO:0007669"/>
    <property type="project" value="TreeGrafter"/>
</dbReference>
<dbReference type="InterPro" id="IPR000573">
    <property type="entry name" value="AconitaseA/IPMdHydase_ssu_swvl"/>
</dbReference>
<dbReference type="EMBL" id="VSSQ01027098">
    <property type="protein sequence ID" value="MPM76149.1"/>
    <property type="molecule type" value="Genomic_DNA"/>
</dbReference>